<dbReference type="GO" id="GO:0048471">
    <property type="term" value="C:perinuclear region of cytoplasm"/>
    <property type="evidence" value="ECO:0007669"/>
    <property type="project" value="UniProtKB-SubCell"/>
</dbReference>
<evidence type="ECO:0000256" key="11">
    <source>
        <dbReference type="ARBA" id="ARBA00046593"/>
    </source>
</evidence>
<evidence type="ECO:0000256" key="10">
    <source>
        <dbReference type="ARBA" id="ARBA00035449"/>
    </source>
</evidence>
<comment type="caution">
    <text evidence="14">The sequence shown here is derived from an EMBL/GenBank/DDBJ whole genome shotgun (WGS) entry which is preliminary data.</text>
</comment>
<evidence type="ECO:0000256" key="9">
    <source>
        <dbReference type="ARBA" id="ARBA00035284"/>
    </source>
</evidence>
<proteinExistence type="inferred from homology"/>
<feature type="compositionally biased region" description="Low complexity" evidence="12">
    <location>
        <begin position="29"/>
        <end position="41"/>
    </location>
</feature>
<feature type="region of interest" description="Disordered" evidence="12">
    <location>
        <begin position="1"/>
        <end position="53"/>
    </location>
</feature>
<gene>
    <name evidence="14" type="ORF">Hypma_002420</name>
</gene>
<keyword evidence="15" id="KW-1185">Reference proteome</keyword>
<dbReference type="OrthoDB" id="2564984at2759"/>
<dbReference type="Proteomes" id="UP000076154">
    <property type="component" value="Unassembled WGS sequence"/>
</dbReference>
<protein>
    <recommendedName>
        <fullName evidence="9">Membrane protein BRI3</fullName>
    </recommendedName>
    <alternativeName>
        <fullName evidence="10">Brain protein I3</fullName>
    </alternativeName>
</protein>
<comment type="subunit">
    <text evidence="11">Interacts with BRI3BP. Interacts with MGAT1 and IFITM3.</text>
</comment>
<evidence type="ECO:0000256" key="4">
    <source>
        <dbReference type="ARBA" id="ARBA00022490"/>
    </source>
</evidence>
<evidence type="ECO:0000256" key="1">
    <source>
        <dbReference type="ARBA" id="ARBA00004155"/>
    </source>
</evidence>
<evidence type="ECO:0000256" key="12">
    <source>
        <dbReference type="SAM" id="MobiDB-lite"/>
    </source>
</evidence>
<organism evidence="14 15">
    <name type="scientific">Hypsizygus marmoreus</name>
    <name type="common">White beech mushroom</name>
    <name type="synonym">Agaricus marmoreus</name>
    <dbReference type="NCBI Taxonomy" id="39966"/>
    <lineage>
        <taxon>Eukaryota</taxon>
        <taxon>Fungi</taxon>
        <taxon>Dikarya</taxon>
        <taxon>Basidiomycota</taxon>
        <taxon>Agaricomycotina</taxon>
        <taxon>Agaricomycetes</taxon>
        <taxon>Agaricomycetidae</taxon>
        <taxon>Agaricales</taxon>
        <taxon>Tricholomatineae</taxon>
        <taxon>Lyophyllaceae</taxon>
        <taxon>Hypsizygus</taxon>
    </lineage>
</organism>
<dbReference type="PANTHER" id="PTHR13551">
    <property type="entry name" value="BRAIN PROTEIN I3"/>
    <property type="match status" value="1"/>
</dbReference>
<evidence type="ECO:0000256" key="13">
    <source>
        <dbReference type="SAM" id="Phobius"/>
    </source>
</evidence>
<evidence type="ECO:0000256" key="5">
    <source>
        <dbReference type="ARBA" id="ARBA00022692"/>
    </source>
</evidence>
<evidence type="ECO:0000256" key="7">
    <source>
        <dbReference type="ARBA" id="ARBA00023136"/>
    </source>
</evidence>
<evidence type="ECO:0000256" key="2">
    <source>
        <dbReference type="ARBA" id="ARBA00004556"/>
    </source>
</evidence>
<keyword evidence="8" id="KW-0458">Lysosome</keyword>
<dbReference type="AlphaFoldDB" id="A0A369J6W2"/>
<reference evidence="14" key="1">
    <citation type="submission" date="2018-04" db="EMBL/GenBank/DDBJ databases">
        <title>Whole genome sequencing of Hypsizygus marmoreus.</title>
        <authorList>
            <person name="Choi I.-G."/>
            <person name="Min B."/>
            <person name="Kim J.-G."/>
            <person name="Kim S."/>
            <person name="Oh Y.-L."/>
            <person name="Kong W.-S."/>
            <person name="Park H."/>
            <person name="Jeong J."/>
            <person name="Song E.-S."/>
        </authorList>
    </citation>
    <scope>NUCLEOTIDE SEQUENCE [LARGE SCALE GENOMIC DNA]</scope>
    <source>
        <strain evidence="14">51987-8</strain>
    </source>
</reference>
<keyword evidence="7 13" id="KW-0472">Membrane</keyword>
<dbReference type="InParanoid" id="A0A369J6W2"/>
<dbReference type="PANTHER" id="PTHR13551:SF1">
    <property type="entry name" value="MEMBRANE PROTEIN BRI3"/>
    <property type="match status" value="1"/>
</dbReference>
<evidence type="ECO:0000256" key="6">
    <source>
        <dbReference type="ARBA" id="ARBA00022989"/>
    </source>
</evidence>
<keyword evidence="6 13" id="KW-1133">Transmembrane helix</keyword>
<dbReference type="EMBL" id="LUEZ02000122">
    <property type="protein sequence ID" value="RDB16900.1"/>
    <property type="molecule type" value="Genomic_DNA"/>
</dbReference>
<sequence length="162" mass="17330">MIVDPRKNTPMATDIPQESPPSYDTATDAGSSAGALNASNSKPTHNPDVKHQTEDAGPVHLYRAVIVPPPPPHTVQLAYTQPMVHHYTDPATGQHVASLLPPNHPEMICLQAGAHVPQTKYGLLGIMAAIFWFPLGIGLCLLDRRVRCTRCGAILNDGICSG</sequence>
<evidence type="ECO:0000313" key="14">
    <source>
        <dbReference type="EMBL" id="RDB16900.1"/>
    </source>
</evidence>
<accession>A0A369J6W2</accession>
<keyword evidence="5 13" id="KW-0812">Transmembrane</keyword>
<dbReference type="InterPro" id="IPR019317">
    <property type="entry name" value="BRI3"/>
</dbReference>
<comment type="subcellular location">
    <subcellularLocation>
        <location evidence="2">Cytoplasm</location>
        <location evidence="2">Perinuclear region</location>
    </subcellularLocation>
    <subcellularLocation>
        <location evidence="1">Lysosome membrane</location>
        <topology evidence="1">Multi-pass membrane protein</topology>
    </subcellularLocation>
</comment>
<evidence type="ECO:0000256" key="8">
    <source>
        <dbReference type="ARBA" id="ARBA00023228"/>
    </source>
</evidence>
<evidence type="ECO:0000256" key="3">
    <source>
        <dbReference type="ARBA" id="ARBA00008090"/>
    </source>
</evidence>
<keyword evidence="4" id="KW-0963">Cytoplasm</keyword>
<dbReference type="Pfam" id="PF10164">
    <property type="entry name" value="BRI3"/>
    <property type="match status" value="1"/>
</dbReference>
<feature type="transmembrane region" description="Helical" evidence="13">
    <location>
        <begin position="121"/>
        <end position="142"/>
    </location>
</feature>
<comment type="similarity">
    <text evidence="3">Belongs to the BRI3 family.</text>
</comment>
<name>A0A369J6W2_HYPMA</name>
<evidence type="ECO:0000313" key="15">
    <source>
        <dbReference type="Proteomes" id="UP000076154"/>
    </source>
</evidence>